<comment type="caution">
    <text evidence="2">The sequence shown here is derived from an EMBL/GenBank/DDBJ whole genome shotgun (WGS) entry which is preliminary data.</text>
</comment>
<protein>
    <submittedName>
        <fullName evidence="2">MarR family winged helix-turn-helix transcriptional regulator</fullName>
    </submittedName>
</protein>
<accession>A0ABW3EQN7</accession>
<evidence type="ECO:0000259" key="1">
    <source>
        <dbReference type="PROSITE" id="PS50995"/>
    </source>
</evidence>
<keyword evidence="3" id="KW-1185">Reference proteome</keyword>
<feature type="domain" description="HTH marR-type" evidence="1">
    <location>
        <begin position="15"/>
        <end position="144"/>
    </location>
</feature>
<dbReference type="SMART" id="SM00347">
    <property type="entry name" value="HTH_MARR"/>
    <property type="match status" value="1"/>
</dbReference>
<dbReference type="PANTHER" id="PTHR33164:SF57">
    <property type="entry name" value="MARR-FAMILY TRANSCRIPTIONAL REGULATOR"/>
    <property type="match status" value="1"/>
</dbReference>
<gene>
    <name evidence="2" type="ORF">ACFQ11_12890</name>
</gene>
<reference evidence="3" key="1">
    <citation type="journal article" date="2019" name="Int. J. Syst. Evol. Microbiol.">
        <title>The Global Catalogue of Microorganisms (GCM) 10K type strain sequencing project: providing services to taxonomists for standard genome sequencing and annotation.</title>
        <authorList>
            <consortium name="The Broad Institute Genomics Platform"/>
            <consortium name="The Broad Institute Genome Sequencing Center for Infectious Disease"/>
            <person name="Wu L."/>
            <person name="Ma J."/>
        </authorList>
    </citation>
    <scope>NUCLEOTIDE SEQUENCE [LARGE SCALE GENOMIC DNA]</scope>
    <source>
        <strain evidence="3">JCM 31202</strain>
    </source>
</reference>
<dbReference type="InterPro" id="IPR036390">
    <property type="entry name" value="WH_DNA-bd_sf"/>
</dbReference>
<evidence type="ECO:0000313" key="2">
    <source>
        <dbReference type="EMBL" id="MFD0901291.1"/>
    </source>
</evidence>
<dbReference type="RefSeq" id="WP_378298511.1">
    <property type="nucleotide sequence ID" value="NZ_JBHTJA010000019.1"/>
</dbReference>
<proteinExistence type="predicted"/>
<dbReference type="InterPro" id="IPR039422">
    <property type="entry name" value="MarR/SlyA-like"/>
</dbReference>
<dbReference type="Proteomes" id="UP001596972">
    <property type="component" value="Unassembled WGS sequence"/>
</dbReference>
<dbReference type="Pfam" id="PF12802">
    <property type="entry name" value="MarR_2"/>
    <property type="match status" value="1"/>
</dbReference>
<dbReference type="InterPro" id="IPR036388">
    <property type="entry name" value="WH-like_DNA-bd_sf"/>
</dbReference>
<evidence type="ECO:0000313" key="3">
    <source>
        <dbReference type="Proteomes" id="UP001596972"/>
    </source>
</evidence>
<organism evidence="2 3">
    <name type="scientific">Actinomadura sediminis</name>
    <dbReference type="NCBI Taxonomy" id="1038904"/>
    <lineage>
        <taxon>Bacteria</taxon>
        <taxon>Bacillati</taxon>
        <taxon>Actinomycetota</taxon>
        <taxon>Actinomycetes</taxon>
        <taxon>Streptosporangiales</taxon>
        <taxon>Thermomonosporaceae</taxon>
        <taxon>Actinomadura</taxon>
    </lineage>
</organism>
<sequence length="162" mass="17709">MKRSPGRPPSLLALPSYLASQVSRFGRWHLESALAGGGLALVHHAILAALDDFGPLSQQEVADALALDKSHLVARIDHLEKAGLVRRGPDPADRRRHRLTLTGEGERTVERFRPIAQESQREFLAVLSPEERRTLVSLLEKVLRANDAAGNPSASVEPPQLP</sequence>
<dbReference type="PANTHER" id="PTHR33164">
    <property type="entry name" value="TRANSCRIPTIONAL REGULATOR, MARR FAMILY"/>
    <property type="match status" value="1"/>
</dbReference>
<dbReference type="Gene3D" id="1.10.10.10">
    <property type="entry name" value="Winged helix-like DNA-binding domain superfamily/Winged helix DNA-binding domain"/>
    <property type="match status" value="1"/>
</dbReference>
<dbReference type="PROSITE" id="PS50995">
    <property type="entry name" value="HTH_MARR_2"/>
    <property type="match status" value="1"/>
</dbReference>
<name>A0ABW3EQN7_9ACTN</name>
<dbReference type="EMBL" id="JBHTJA010000019">
    <property type="protein sequence ID" value="MFD0901291.1"/>
    <property type="molecule type" value="Genomic_DNA"/>
</dbReference>
<dbReference type="SUPFAM" id="SSF46785">
    <property type="entry name" value="Winged helix' DNA-binding domain"/>
    <property type="match status" value="1"/>
</dbReference>
<dbReference type="PRINTS" id="PR00598">
    <property type="entry name" value="HTHMARR"/>
</dbReference>
<dbReference type="InterPro" id="IPR000835">
    <property type="entry name" value="HTH_MarR-typ"/>
</dbReference>